<dbReference type="SUPFAM" id="SSF102405">
    <property type="entry name" value="MCP/YpsA-like"/>
    <property type="match status" value="1"/>
</dbReference>
<organism evidence="3 4">
    <name type="scientific">Nocardioides mangrovicus</name>
    <dbReference type="NCBI Taxonomy" id="2478913"/>
    <lineage>
        <taxon>Bacteria</taxon>
        <taxon>Bacillati</taxon>
        <taxon>Actinomycetota</taxon>
        <taxon>Actinomycetes</taxon>
        <taxon>Propionibacteriales</taxon>
        <taxon>Nocardioidaceae</taxon>
        <taxon>Nocardioides</taxon>
    </lineage>
</organism>
<dbReference type="RefSeq" id="WP_121805943.1">
    <property type="nucleotide sequence ID" value="NZ_RDBE01000007.1"/>
</dbReference>
<sequence length="386" mass="40373">MSAGSAPSRAERLARVALCRLTEPANPELARRVAAGGAEALYEELRSPRGSSAPEAAADVAARLADLDPAGDLRRAEQVGARFVIPGDDEWPEQLDPLTAAEPVGHQGGAPIGLWVRGRLHLAETMARAVAVVGARSATTYGGDVAVEIAAGVSEAGYTVVSGGAFGIDLAAHRGALASHRPTVAVMACGPDRVYPLDHRELIDHIARTGLVVSDLAPGCTPTKWRFLARNRIIAGLSLGTVVVEAATRSGAANTASWTESLHRPVMGVPGPITSAQSEGVHRLIRTRGALLVTRAAEVLEVVAPMGEHLMPDVVGEVRPTDGLRLLDQQVLDAVPISVAADLDQITRHAGLAASSVELALGRLADLGHVRLDQGRWRKAPRCRSA</sequence>
<protein>
    <submittedName>
        <fullName evidence="3">DNA-protecting protein DprA</fullName>
    </submittedName>
</protein>
<keyword evidence="4" id="KW-1185">Reference proteome</keyword>
<dbReference type="InterPro" id="IPR003488">
    <property type="entry name" value="DprA"/>
</dbReference>
<dbReference type="Proteomes" id="UP000281708">
    <property type="component" value="Unassembled WGS sequence"/>
</dbReference>
<reference evidence="3 4" key="1">
    <citation type="submission" date="2018-10" db="EMBL/GenBank/DDBJ databases">
        <title>Marmoricola sp. 4Q3S-7 whole genome shotgun sequence.</title>
        <authorList>
            <person name="Li F."/>
        </authorList>
    </citation>
    <scope>NUCLEOTIDE SEQUENCE [LARGE SCALE GENOMIC DNA]</scope>
    <source>
        <strain evidence="3 4">4Q3S-7</strain>
    </source>
</reference>
<dbReference type="Pfam" id="PF02481">
    <property type="entry name" value="DNA_processg_A"/>
    <property type="match status" value="1"/>
</dbReference>
<comment type="similarity">
    <text evidence="1">Belongs to the DprA/Smf family.</text>
</comment>
<evidence type="ECO:0000313" key="4">
    <source>
        <dbReference type="Proteomes" id="UP000281708"/>
    </source>
</evidence>
<dbReference type="AlphaFoldDB" id="A0A3L8P2Q1"/>
<dbReference type="Gene3D" id="3.40.50.450">
    <property type="match status" value="1"/>
</dbReference>
<dbReference type="EMBL" id="RDBE01000007">
    <property type="protein sequence ID" value="RLV48839.1"/>
    <property type="molecule type" value="Genomic_DNA"/>
</dbReference>
<dbReference type="PANTHER" id="PTHR43022:SF1">
    <property type="entry name" value="PROTEIN SMF"/>
    <property type="match status" value="1"/>
</dbReference>
<dbReference type="GO" id="GO:0009294">
    <property type="term" value="P:DNA-mediated transformation"/>
    <property type="evidence" value="ECO:0007669"/>
    <property type="project" value="InterPro"/>
</dbReference>
<evidence type="ECO:0000256" key="1">
    <source>
        <dbReference type="ARBA" id="ARBA00006525"/>
    </source>
</evidence>
<gene>
    <name evidence="3" type="primary">dprA</name>
    <name evidence="3" type="ORF">D9V37_09525</name>
</gene>
<evidence type="ECO:0000313" key="3">
    <source>
        <dbReference type="EMBL" id="RLV48839.1"/>
    </source>
</evidence>
<dbReference type="InterPro" id="IPR057666">
    <property type="entry name" value="DrpA_SLOG"/>
</dbReference>
<dbReference type="PANTHER" id="PTHR43022">
    <property type="entry name" value="PROTEIN SMF"/>
    <property type="match status" value="1"/>
</dbReference>
<proteinExistence type="inferred from homology"/>
<feature type="domain" description="Smf/DprA SLOG" evidence="2">
    <location>
        <begin position="83"/>
        <end position="302"/>
    </location>
</feature>
<comment type="caution">
    <text evidence="3">The sequence shown here is derived from an EMBL/GenBank/DDBJ whole genome shotgun (WGS) entry which is preliminary data.</text>
</comment>
<evidence type="ECO:0000259" key="2">
    <source>
        <dbReference type="Pfam" id="PF02481"/>
    </source>
</evidence>
<dbReference type="NCBIfam" id="TIGR00732">
    <property type="entry name" value="dprA"/>
    <property type="match status" value="1"/>
</dbReference>
<name>A0A3L8P2Q1_9ACTN</name>
<dbReference type="OrthoDB" id="9785707at2"/>
<accession>A0A3L8P2Q1</accession>